<protein>
    <recommendedName>
        <fullName evidence="3">Multidrug export protein MepA</fullName>
    </recommendedName>
</protein>
<keyword evidence="12" id="KW-1185">Reference proteome</keyword>
<feature type="transmembrane region" description="Helical" evidence="10">
    <location>
        <begin position="387"/>
        <end position="411"/>
    </location>
</feature>
<dbReference type="PANTHER" id="PTHR43823">
    <property type="entry name" value="SPORULATION PROTEIN YKVU"/>
    <property type="match status" value="1"/>
</dbReference>
<keyword evidence="4" id="KW-0813">Transport</keyword>
<dbReference type="Pfam" id="PF01554">
    <property type="entry name" value="MatE"/>
    <property type="match status" value="2"/>
</dbReference>
<dbReference type="STRING" id="1330330.IX53_06390"/>
<feature type="transmembrane region" description="Helical" evidence="10">
    <location>
        <begin position="166"/>
        <end position="189"/>
    </location>
</feature>
<keyword evidence="8 10" id="KW-0472">Membrane</keyword>
<feature type="transmembrane region" description="Helical" evidence="10">
    <location>
        <begin position="49"/>
        <end position="73"/>
    </location>
</feature>
<reference evidence="11 12" key="1">
    <citation type="submission" date="2015-04" db="EMBL/GenBank/DDBJ databases">
        <title>Complete Genome Sequence of Kosmotoga pacifica SLHLJ1.</title>
        <authorList>
            <person name="Jiang L.J."/>
            <person name="Shao Z.Z."/>
            <person name="Jebbar M."/>
        </authorList>
    </citation>
    <scope>NUCLEOTIDE SEQUENCE [LARGE SCALE GENOMIC DNA]</scope>
    <source>
        <strain evidence="11 12">SLHLJ1</strain>
    </source>
</reference>
<feature type="transmembrane region" description="Helical" evidence="10">
    <location>
        <begin position="137"/>
        <end position="154"/>
    </location>
</feature>
<dbReference type="EMBL" id="CP011232">
    <property type="protein sequence ID" value="AKI97507.1"/>
    <property type="molecule type" value="Genomic_DNA"/>
</dbReference>
<dbReference type="InterPro" id="IPR002528">
    <property type="entry name" value="MATE_fam"/>
</dbReference>
<dbReference type="GO" id="GO:0005886">
    <property type="term" value="C:plasma membrane"/>
    <property type="evidence" value="ECO:0007669"/>
    <property type="project" value="UniProtKB-SubCell"/>
</dbReference>
<feature type="transmembrane region" description="Helical" evidence="10">
    <location>
        <begin position="94"/>
        <end position="117"/>
    </location>
</feature>
<dbReference type="PATRIC" id="fig|1330330.3.peg.1294"/>
<evidence type="ECO:0000256" key="10">
    <source>
        <dbReference type="SAM" id="Phobius"/>
    </source>
</evidence>
<evidence type="ECO:0000256" key="4">
    <source>
        <dbReference type="ARBA" id="ARBA00022448"/>
    </source>
</evidence>
<feature type="transmembrane region" description="Helical" evidence="10">
    <location>
        <begin position="417"/>
        <end position="437"/>
    </location>
</feature>
<dbReference type="GO" id="GO:0046677">
    <property type="term" value="P:response to antibiotic"/>
    <property type="evidence" value="ECO:0007669"/>
    <property type="project" value="UniProtKB-KW"/>
</dbReference>
<dbReference type="PANTHER" id="PTHR43823:SF3">
    <property type="entry name" value="MULTIDRUG EXPORT PROTEIN MEPA"/>
    <property type="match status" value="1"/>
</dbReference>
<dbReference type="GO" id="GO:0015297">
    <property type="term" value="F:antiporter activity"/>
    <property type="evidence" value="ECO:0007669"/>
    <property type="project" value="InterPro"/>
</dbReference>
<proteinExistence type="inferred from homology"/>
<evidence type="ECO:0000256" key="7">
    <source>
        <dbReference type="ARBA" id="ARBA00022989"/>
    </source>
</evidence>
<dbReference type="InterPro" id="IPR045070">
    <property type="entry name" value="MATE_MepA-like"/>
</dbReference>
<keyword evidence="7 10" id="KW-1133">Transmembrane helix</keyword>
<evidence type="ECO:0000256" key="5">
    <source>
        <dbReference type="ARBA" id="ARBA00022475"/>
    </source>
</evidence>
<feature type="transmembrane region" description="Helical" evidence="10">
    <location>
        <begin position="195"/>
        <end position="216"/>
    </location>
</feature>
<evidence type="ECO:0000256" key="3">
    <source>
        <dbReference type="ARBA" id="ARBA00022106"/>
    </source>
</evidence>
<dbReference type="AlphaFoldDB" id="A0A0G2Z7I5"/>
<dbReference type="CDD" id="cd13143">
    <property type="entry name" value="MATE_MepA_like"/>
    <property type="match status" value="1"/>
</dbReference>
<dbReference type="KEGG" id="kpf:IX53_06390"/>
<comment type="similarity">
    <text evidence="2">Belongs to the multi antimicrobial extrusion (MATE) (TC 2.A.66.1) family. MepA subfamily.</text>
</comment>
<keyword evidence="5" id="KW-1003">Cell membrane</keyword>
<evidence type="ECO:0000256" key="2">
    <source>
        <dbReference type="ARBA" id="ARBA00008417"/>
    </source>
</evidence>
<dbReference type="InterPro" id="IPR051327">
    <property type="entry name" value="MATE_MepA_subfamily"/>
</dbReference>
<evidence type="ECO:0000256" key="6">
    <source>
        <dbReference type="ARBA" id="ARBA00022692"/>
    </source>
</evidence>
<evidence type="ECO:0000256" key="8">
    <source>
        <dbReference type="ARBA" id="ARBA00023136"/>
    </source>
</evidence>
<comment type="subcellular location">
    <subcellularLocation>
        <location evidence="1">Cell membrane</location>
        <topology evidence="1">Multi-pass membrane protein</topology>
    </subcellularLocation>
</comment>
<organism evidence="11 12">
    <name type="scientific">Kosmotoga pacifica</name>
    <dbReference type="NCBI Taxonomy" id="1330330"/>
    <lineage>
        <taxon>Bacteria</taxon>
        <taxon>Thermotogati</taxon>
        <taxon>Thermotogota</taxon>
        <taxon>Thermotogae</taxon>
        <taxon>Kosmotogales</taxon>
        <taxon>Kosmotogaceae</taxon>
        <taxon>Kosmotoga</taxon>
    </lineage>
</organism>
<dbReference type="InterPro" id="IPR048279">
    <property type="entry name" value="MdtK-like"/>
</dbReference>
<dbReference type="GO" id="GO:0042910">
    <property type="term" value="F:xenobiotic transmembrane transporter activity"/>
    <property type="evidence" value="ECO:0007669"/>
    <property type="project" value="InterPro"/>
</dbReference>
<accession>A0A0G2Z7I5</accession>
<sequence>MMDRQKMLAEESIGKLLMKLSVPAMIGMLVQALYNFVDTIFVGRGVGSLGIAGITISFPVQIFVMAFAQLIGIGGASIISRSLGAKDMAKANRTAGNIFTVVIFFGATMAVLGFTFLEPILKLLGASPTIMPYASDYLSIILFGTFFFSFAMATNSIVRAEGNAKVAMYTMLISAILNVILDPIFIFGLDMGVRGAALATVIAQATTAFYLLYYFLKGESLLRVELHDLKPNRAIIRESFAIGFSAFVRQVSGSVLGIIMNNTLVLYGGDVSVAVFGVINRLFMVFLMPMFGINQGFMPILGFNYGARKYDRAMEAIWLSVIAVSIISILTFVVLFSFPEVLIGIFSRDSELISEGIKAMKIIVLMTPLIGFQVIGAGMFQALGKGLPALILSMARQILFLIPIVLILPYFFGLNGIWASFPIADALAFIVTFVLFLKEMKVFKVKIRKAGEF</sequence>
<feature type="transmembrane region" description="Helical" evidence="10">
    <location>
        <begin position="282"/>
        <end position="305"/>
    </location>
</feature>
<evidence type="ECO:0000313" key="12">
    <source>
        <dbReference type="Proteomes" id="UP000035159"/>
    </source>
</evidence>
<keyword evidence="9" id="KW-0046">Antibiotic resistance</keyword>
<feature type="transmembrane region" description="Helical" evidence="10">
    <location>
        <begin position="359"/>
        <end position="380"/>
    </location>
</feature>
<dbReference type="PIRSF" id="PIRSF006603">
    <property type="entry name" value="DinF"/>
    <property type="match status" value="1"/>
</dbReference>
<name>A0A0G2Z7I5_9BACT</name>
<evidence type="ECO:0000313" key="11">
    <source>
        <dbReference type="EMBL" id="AKI97507.1"/>
    </source>
</evidence>
<feature type="transmembrane region" description="Helical" evidence="10">
    <location>
        <begin position="20"/>
        <end position="37"/>
    </location>
</feature>
<dbReference type="NCBIfam" id="TIGR00797">
    <property type="entry name" value="matE"/>
    <property type="match status" value="1"/>
</dbReference>
<keyword evidence="6 10" id="KW-0812">Transmembrane</keyword>
<evidence type="ECO:0000256" key="1">
    <source>
        <dbReference type="ARBA" id="ARBA00004651"/>
    </source>
</evidence>
<dbReference type="OrthoDB" id="9811110at2"/>
<feature type="transmembrane region" description="Helical" evidence="10">
    <location>
        <begin position="317"/>
        <end position="339"/>
    </location>
</feature>
<feature type="transmembrane region" description="Helical" evidence="10">
    <location>
        <begin position="240"/>
        <end position="262"/>
    </location>
</feature>
<gene>
    <name evidence="11" type="ORF">IX53_06390</name>
</gene>
<evidence type="ECO:0000256" key="9">
    <source>
        <dbReference type="ARBA" id="ARBA00023251"/>
    </source>
</evidence>
<dbReference type="Proteomes" id="UP000035159">
    <property type="component" value="Chromosome"/>
</dbReference>